<protein>
    <submittedName>
        <fullName evidence="2">Uncharacterized protein</fullName>
    </submittedName>
</protein>
<name>A0AAV9X481_9PEZI</name>
<accession>A0AAV9X481</accession>
<keyword evidence="1" id="KW-0732">Signal</keyword>
<evidence type="ECO:0000313" key="2">
    <source>
        <dbReference type="EMBL" id="KAK6530095.1"/>
    </source>
</evidence>
<dbReference type="EMBL" id="JAVHJO010000013">
    <property type="protein sequence ID" value="KAK6530095.1"/>
    <property type="molecule type" value="Genomic_DNA"/>
</dbReference>
<evidence type="ECO:0000256" key="1">
    <source>
        <dbReference type="SAM" id="SignalP"/>
    </source>
</evidence>
<dbReference type="Proteomes" id="UP001365542">
    <property type="component" value="Unassembled WGS sequence"/>
</dbReference>
<feature type="chain" id="PRO_5043653838" evidence="1">
    <location>
        <begin position="21"/>
        <end position="61"/>
    </location>
</feature>
<feature type="signal peptide" evidence="1">
    <location>
        <begin position="1"/>
        <end position="20"/>
    </location>
</feature>
<dbReference type="AlphaFoldDB" id="A0AAV9X481"/>
<reference evidence="2 3" key="1">
    <citation type="submission" date="2019-10" db="EMBL/GenBank/DDBJ databases">
        <authorList>
            <person name="Palmer J.M."/>
        </authorList>
    </citation>
    <scope>NUCLEOTIDE SEQUENCE [LARGE SCALE GENOMIC DNA]</scope>
    <source>
        <strain evidence="2 3">TWF694</strain>
    </source>
</reference>
<organism evidence="2 3">
    <name type="scientific">Orbilia ellipsospora</name>
    <dbReference type="NCBI Taxonomy" id="2528407"/>
    <lineage>
        <taxon>Eukaryota</taxon>
        <taxon>Fungi</taxon>
        <taxon>Dikarya</taxon>
        <taxon>Ascomycota</taxon>
        <taxon>Pezizomycotina</taxon>
        <taxon>Orbiliomycetes</taxon>
        <taxon>Orbiliales</taxon>
        <taxon>Orbiliaceae</taxon>
        <taxon>Orbilia</taxon>
    </lineage>
</organism>
<comment type="caution">
    <text evidence="2">The sequence shown here is derived from an EMBL/GenBank/DDBJ whole genome shotgun (WGS) entry which is preliminary data.</text>
</comment>
<keyword evidence="3" id="KW-1185">Reference proteome</keyword>
<evidence type="ECO:0000313" key="3">
    <source>
        <dbReference type="Proteomes" id="UP001365542"/>
    </source>
</evidence>
<sequence>MQFSIVAVATLILAPLAAMAAPAPEAVPNVMELPDSDLHALIKRQSCNGNSCKAPKKCNCQ</sequence>
<gene>
    <name evidence="2" type="ORF">TWF694_003467</name>
</gene>
<proteinExistence type="predicted"/>